<accession>A0ABY7JVP4</accession>
<gene>
    <name evidence="3" type="ORF">M6B22_14550</name>
</gene>
<dbReference type="SUPFAM" id="SSF56601">
    <property type="entry name" value="beta-lactamase/transpeptidase-like"/>
    <property type="match status" value="1"/>
</dbReference>
<dbReference type="Gene3D" id="3.40.710.10">
    <property type="entry name" value="DD-peptidase/beta-lactamase superfamily"/>
    <property type="match status" value="1"/>
</dbReference>
<dbReference type="RefSeq" id="WP_269442276.1">
    <property type="nucleotide sequence ID" value="NZ_CP097463.1"/>
</dbReference>
<reference evidence="3" key="1">
    <citation type="submission" date="2022-05" db="EMBL/GenBank/DDBJ databases">
        <title>Jatrophihabitans sp. SB3-54 whole genome sequence.</title>
        <authorList>
            <person name="Suh M.K."/>
            <person name="Eom M.K."/>
            <person name="Kim J.S."/>
            <person name="Kim H.S."/>
            <person name="Do H.E."/>
            <person name="Shin Y.K."/>
            <person name="Lee J.-S."/>
        </authorList>
    </citation>
    <scope>NUCLEOTIDE SEQUENCE</scope>
    <source>
        <strain evidence="3">SB3-54</strain>
    </source>
</reference>
<dbReference type="PANTHER" id="PTHR46825:SF12">
    <property type="entry name" value="PENICILLIN-BINDING PROTEIN 4"/>
    <property type="match status" value="1"/>
</dbReference>
<keyword evidence="3" id="KW-0378">Hydrolase</keyword>
<dbReference type="Proteomes" id="UP001164693">
    <property type="component" value="Chromosome"/>
</dbReference>
<keyword evidence="4" id="KW-1185">Reference proteome</keyword>
<dbReference type="InterPro" id="IPR050491">
    <property type="entry name" value="AmpC-like"/>
</dbReference>
<dbReference type="SUPFAM" id="SSF53474">
    <property type="entry name" value="alpha/beta-Hydrolases"/>
    <property type="match status" value="1"/>
</dbReference>
<dbReference type="Pfam" id="PF07676">
    <property type="entry name" value="PD40"/>
    <property type="match status" value="4"/>
</dbReference>
<protein>
    <submittedName>
        <fullName evidence="3">Serine hydrolase</fullName>
    </submittedName>
</protein>
<dbReference type="GO" id="GO:0016787">
    <property type="term" value="F:hydrolase activity"/>
    <property type="evidence" value="ECO:0007669"/>
    <property type="project" value="UniProtKB-KW"/>
</dbReference>
<evidence type="ECO:0000313" key="4">
    <source>
        <dbReference type="Proteomes" id="UP001164693"/>
    </source>
</evidence>
<dbReference type="InterPro" id="IPR012338">
    <property type="entry name" value="Beta-lactam/transpept-like"/>
</dbReference>
<organism evidence="3 4">
    <name type="scientific">Jatrophihabitans cynanchi</name>
    <dbReference type="NCBI Taxonomy" id="2944128"/>
    <lineage>
        <taxon>Bacteria</taxon>
        <taxon>Bacillati</taxon>
        <taxon>Actinomycetota</taxon>
        <taxon>Actinomycetes</taxon>
        <taxon>Jatrophihabitantales</taxon>
        <taxon>Jatrophihabitantaceae</taxon>
        <taxon>Jatrophihabitans</taxon>
    </lineage>
</organism>
<dbReference type="Pfam" id="PF00144">
    <property type="entry name" value="Beta-lactamase"/>
    <property type="match status" value="1"/>
</dbReference>
<dbReference type="InterPro" id="IPR029058">
    <property type="entry name" value="AB_hydrolase_fold"/>
</dbReference>
<evidence type="ECO:0000259" key="1">
    <source>
        <dbReference type="Pfam" id="PF00144"/>
    </source>
</evidence>
<dbReference type="EMBL" id="CP097463">
    <property type="protein sequence ID" value="WAX55753.1"/>
    <property type="molecule type" value="Genomic_DNA"/>
</dbReference>
<dbReference type="InterPro" id="IPR011042">
    <property type="entry name" value="6-blade_b-propeller_TolB-like"/>
</dbReference>
<dbReference type="Gene3D" id="2.120.10.30">
    <property type="entry name" value="TolB, C-terminal domain"/>
    <property type="match status" value="2"/>
</dbReference>
<feature type="domain" description="Peptidase S9 prolyl oligopeptidase catalytic" evidence="2">
    <location>
        <begin position="450"/>
        <end position="653"/>
    </location>
</feature>
<dbReference type="InterPro" id="IPR001466">
    <property type="entry name" value="Beta-lactam-related"/>
</dbReference>
<sequence length="1122" mass="117849">MTRRLRIDDLTALTVPEQPTISPDGTRIAYVLRGNDAGGDRVVHNLWWVPAAGGAPAQLTRGGADTSPSWSPDGTQLAFLRAQDGPPQLWLLPAAGGEPEQLTSLPLGAGAPVWSPDGTRLAFGAAVDVAAAAGEDDAARKRRATQAIVADRLDYQADGAGFLRTMRTHLHVLELAGRTCRQVTEGDWHAGPPAWSPDGTRLAFGAAMAPDADLTGRAGTYVLGVQDSKAVPQLVGLADGVTGPLIWTADGDALLVVGMPGAPVGHAGLLRVPLAGGEVVDLAAPLDRNVMPGGPAYPGAVPVLVDGGANVLFCVRDRGCTHLYSVPVQGDGAPRLVVGGAGRNVSGLSVAGGTAAIALGTPTSFGEIVAIDLAGGAETVCTAQGGVPDGVEPYERVEREFTISDGTTVAGWLVRDPDAVGAQPLLLDIHGGPHNAWNGAADEIHLYHHALAARGWTVLLLNPRGSDGYGEQFYNAALGGWGVADAKDFLEPLDALVTEGVADPQRLAVAGYSYGGFMTCYLTSRDGRFAAAVASGVVSDAISMAGTSDAGHFIAACELGGAPWAEPERYAEISPLAQVDRVNTPTLVIQGAADVRCPVGQAEQWHTALRERGVPTQLVLYPEGSHLFILQGPPSQRLDFNRRVTDWVERYAGDAAGPRPARIDAAHWQRRLDVLAARHRVPGASLGILRVHAGAEDELARAASGVLNVDTGVATTVDSVFQIGSISKVWTATLVMQLVDEGLLELDAPVVDVLPELQLADPDVTKRVTMRHLLTHTSGIDGDVFTDTGRGDDCLEKYVEGLAEVAQNHPLGATWSYCNSGFSLIGRVIEKITGDTWDEAMQKRVFAPLGLQRTGTLPEHALLHRAAVGHVAEGDAEPTRAPVWGLPRSLGPAGLINAQTADVLAFARLHLTGGLAAAGTRLLSEAAAAEMTTHQADLPDKYTLGDSWGLGWIRFGWGGHRLIGHDGNTIGQSAFLRLLPEAGLAVTLLSNGGNTRDLYEDLYREIFAELAGVAMPRPLVPSAGAVQVDVTPHVGRYERAAAEIEVFVRDGKAMMRQTVAGPLAALVPEPSEEFELVAADDSGDLFVIREPSALTWIPVTFYALPGGERYVHCGVRATPKVA</sequence>
<dbReference type="Pfam" id="PF00326">
    <property type="entry name" value="Peptidase_S9"/>
    <property type="match status" value="1"/>
</dbReference>
<dbReference type="PANTHER" id="PTHR46825">
    <property type="entry name" value="D-ALANYL-D-ALANINE-CARBOXYPEPTIDASE/ENDOPEPTIDASE AMPH"/>
    <property type="match status" value="1"/>
</dbReference>
<dbReference type="InterPro" id="IPR001375">
    <property type="entry name" value="Peptidase_S9_cat"/>
</dbReference>
<name>A0ABY7JVP4_9ACTN</name>
<feature type="domain" description="Beta-lactamase-related" evidence="1">
    <location>
        <begin position="670"/>
        <end position="1001"/>
    </location>
</feature>
<evidence type="ECO:0000313" key="3">
    <source>
        <dbReference type="EMBL" id="WAX55753.1"/>
    </source>
</evidence>
<dbReference type="InterPro" id="IPR011659">
    <property type="entry name" value="WD40"/>
</dbReference>
<evidence type="ECO:0000259" key="2">
    <source>
        <dbReference type="Pfam" id="PF00326"/>
    </source>
</evidence>
<dbReference type="Gene3D" id="3.40.50.1820">
    <property type="entry name" value="alpha/beta hydrolase"/>
    <property type="match status" value="1"/>
</dbReference>
<proteinExistence type="predicted"/>
<dbReference type="SUPFAM" id="SSF82171">
    <property type="entry name" value="DPP6 N-terminal domain-like"/>
    <property type="match status" value="1"/>
</dbReference>